<evidence type="ECO:0000256" key="1">
    <source>
        <dbReference type="SAM" id="MobiDB-lite"/>
    </source>
</evidence>
<organism evidence="3 4">
    <name type="scientific">Blautia ammoniilytica</name>
    <dbReference type="NCBI Taxonomy" id="2981782"/>
    <lineage>
        <taxon>Bacteria</taxon>
        <taxon>Bacillati</taxon>
        <taxon>Bacillota</taxon>
        <taxon>Clostridia</taxon>
        <taxon>Lachnospirales</taxon>
        <taxon>Lachnospiraceae</taxon>
        <taxon>Blautia</taxon>
    </lineage>
</organism>
<dbReference type="Proteomes" id="UP001652409">
    <property type="component" value="Unassembled WGS sequence"/>
</dbReference>
<dbReference type="EMBL" id="JAOQJL010000003">
    <property type="protein sequence ID" value="MCU6764261.1"/>
    <property type="molecule type" value="Genomic_DNA"/>
</dbReference>
<protein>
    <submittedName>
        <fullName evidence="3">Cell wall hydrolase</fullName>
    </submittedName>
</protein>
<feature type="region of interest" description="Disordered" evidence="1">
    <location>
        <begin position="284"/>
        <end position="323"/>
    </location>
</feature>
<evidence type="ECO:0000313" key="4">
    <source>
        <dbReference type="Proteomes" id="UP001652409"/>
    </source>
</evidence>
<keyword evidence="4" id="KW-1185">Reference proteome</keyword>
<feature type="compositionally biased region" description="Basic and acidic residues" evidence="1">
    <location>
        <begin position="284"/>
        <end position="309"/>
    </location>
</feature>
<feature type="domain" description="Cell wall hydrolase SleB" evidence="2">
    <location>
        <begin position="173"/>
        <end position="279"/>
    </location>
</feature>
<comment type="caution">
    <text evidence="3">The sequence shown here is derived from an EMBL/GenBank/DDBJ whole genome shotgun (WGS) entry which is preliminary data.</text>
</comment>
<sequence>MKVKKELQGVTKKEKRQESRNDTFRNFALVSGCALLSVSIAVGSKFVDNGDRSQVYAASEAEENMVSASSERGTFDGSELPTGIAGVVSGVSETPAAGTRIKRIGTSCENVLVGQRVKVVEDGAARLNVSSSMENTVENLDQTAAHMAENPTIMSDGDYDVFLRIVEAEAGTEDLKGRILVANVILNRVKNDEFPDTVTDVVWDYRYGVPQFSPTYDGRIYQVTVTDKTREAVKQALEGVDYSQGALFFVEKEAAEKKNVAWFEKDLQKLFKYGVHEFYKYPDEVSGKEDASSKDASPKDDSSSDKNNDQETVVQMVKNDIKK</sequence>
<accession>A0ABT2TR47</accession>
<dbReference type="Pfam" id="PF07486">
    <property type="entry name" value="Hydrolase_2"/>
    <property type="match status" value="1"/>
</dbReference>
<dbReference type="InterPro" id="IPR042047">
    <property type="entry name" value="SleB_dom1"/>
</dbReference>
<evidence type="ECO:0000259" key="2">
    <source>
        <dbReference type="Pfam" id="PF07486"/>
    </source>
</evidence>
<name>A0ABT2TR47_9FIRM</name>
<keyword evidence="3" id="KW-0378">Hydrolase</keyword>
<dbReference type="GO" id="GO:0016787">
    <property type="term" value="F:hydrolase activity"/>
    <property type="evidence" value="ECO:0007669"/>
    <property type="project" value="UniProtKB-KW"/>
</dbReference>
<dbReference type="InterPro" id="IPR011105">
    <property type="entry name" value="Cell_wall_hydrolase_SleB"/>
</dbReference>
<proteinExistence type="predicted"/>
<dbReference type="RefSeq" id="WP_158420475.1">
    <property type="nucleotide sequence ID" value="NZ_JAOQJL010000003.1"/>
</dbReference>
<reference evidence="3 4" key="1">
    <citation type="journal article" date="2021" name="ISME Commun">
        <title>Automated analysis of genomic sequences facilitates high-throughput and comprehensive description of bacteria.</title>
        <authorList>
            <person name="Hitch T.C.A."/>
        </authorList>
    </citation>
    <scope>NUCLEOTIDE SEQUENCE [LARGE SCALE GENOMIC DNA]</scope>
    <source>
        <strain evidence="3 4">Sanger_23</strain>
    </source>
</reference>
<gene>
    <name evidence="3" type="ORF">OCV61_02405</name>
</gene>
<dbReference type="Gene3D" id="1.10.10.2520">
    <property type="entry name" value="Cell wall hydrolase SleB, domain 1"/>
    <property type="match status" value="1"/>
</dbReference>
<evidence type="ECO:0000313" key="3">
    <source>
        <dbReference type="EMBL" id="MCU6764261.1"/>
    </source>
</evidence>